<dbReference type="Proteomes" id="UP000708208">
    <property type="component" value="Unassembled WGS sequence"/>
</dbReference>
<dbReference type="CDD" id="cd00170">
    <property type="entry name" value="SEC14"/>
    <property type="match status" value="2"/>
</dbReference>
<evidence type="ECO:0000313" key="4">
    <source>
        <dbReference type="Proteomes" id="UP000708208"/>
    </source>
</evidence>
<comment type="caution">
    <text evidence="3">The sequence shown here is derived from an EMBL/GenBank/DDBJ whole genome shotgun (WGS) entry which is preliminary data.</text>
</comment>
<feature type="signal peptide" evidence="1">
    <location>
        <begin position="1"/>
        <end position="25"/>
    </location>
</feature>
<proteinExistence type="predicted"/>
<keyword evidence="4" id="KW-1185">Reference proteome</keyword>
<feature type="chain" id="PRO_5035292513" description="CRAL-TRIO domain-containing protein" evidence="1">
    <location>
        <begin position="26"/>
        <end position="441"/>
    </location>
</feature>
<gene>
    <name evidence="3" type="ORF">AFUS01_LOCUS6207</name>
</gene>
<feature type="domain" description="CRAL-TRIO" evidence="2">
    <location>
        <begin position="39"/>
        <end position="227"/>
    </location>
</feature>
<dbReference type="InterPro" id="IPR051064">
    <property type="entry name" value="SEC14/CRAL-TRIO_domain"/>
</dbReference>
<protein>
    <recommendedName>
        <fullName evidence="2">CRAL-TRIO domain-containing protein</fullName>
    </recommendedName>
</protein>
<keyword evidence="1" id="KW-0732">Signal</keyword>
<sequence length="441" mass="50080">MLEFFRVTVMLVCVTVAALISAAVSEDGAKYNDLDTWEAPSEIRDNFVYYLSGFDDDDRPIWIAETGKWDARRIFDEGGEKLEWLNKHIHQALYRFNKSLTIRMISLKTFDERFLSSPNDPVPDGVVLLDMEGYDATQLAHAKTIVWALNKAQDVAIVSKRMAKGFIVNVNFIAQRLLSFLSPILGSAGAKTQVYGTNKDVWIPKLLKELPKESLPPFYGGSQDFPGTIVWIRGSVSAILITTTVAEDNSENDFDTWEAPLEIRKNFVYYLSGFDDENRPIWIGEVGKWPVRDIFDAQDPEKEKALYKYIDQALYRYNQSLSLRSTPENPVNEGSVILDLDGFELRTLSHSKSIKFGLDKAHDVVIVANRMAYGFMINMNYFAYKLIDILKPILGPGLERTELFGTNNVTWIPSLLDKFPKKSLPKFYGGDEDFKPVVVYG</sequence>
<dbReference type="EMBL" id="CAJVCH010040613">
    <property type="protein sequence ID" value="CAG7716713.1"/>
    <property type="molecule type" value="Genomic_DNA"/>
</dbReference>
<evidence type="ECO:0000259" key="2">
    <source>
        <dbReference type="PROSITE" id="PS50191"/>
    </source>
</evidence>
<dbReference type="PANTHER" id="PTHR23324:SF83">
    <property type="entry name" value="SEC14-LIKE PROTEIN 2"/>
    <property type="match status" value="1"/>
</dbReference>
<dbReference type="PANTHER" id="PTHR23324">
    <property type="entry name" value="SEC14 RELATED PROTEIN"/>
    <property type="match status" value="1"/>
</dbReference>
<organism evidence="3 4">
    <name type="scientific">Allacma fusca</name>
    <dbReference type="NCBI Taxonomy" id="39272"/>
    <lineage>
        <taxon>Eukaryota</taxon>
        <taxon>Metazoa</taxon>
        <taxon>Ecdysozoa</taxon>
        <taxon>Arthropoda</taxon>
        <taxon>Hexapoda</taxon>
        <taxon>Collembola</taxon>
        <taxon>Symphypleona</taxon>
        <taxon>Sminthuridae</taxon>
        <taxon>Allacma</taxon>
    </lineage>
</organism>
<name>A0A8J2J8Y6_9HEXA</name>
<reference evidence="3" key="1">
    <citation type="submission" date="2021-06" db="EMBL/GenBank/DDBJ databases">
        <authorList>
            <person name="Hodson N. C."/>
            <person name="Mongue J. A."/>
            <person name="Jaron S. K."/>
        </authorList>
    </citation>
    <scope>NUCLEOTIDE SEQUENCE</scope>
</reference>
<evidence type="ECO:0000313" key="3">
    <source>
        <dbReference type="EMBL" id="CAG7716713.1"/>
    </source>
</evidence>
<feature type="domain" description="CRAL-TRIO" evidence="2">
    <location>
        <begin position="259"/>
        <end position="436"/>
    </location>
</feature>
<dbReference type="PROSITE" id="PS50191">
    <property type="entry name" value="CRAL_TRIO"/>
    <property type="match status" value="2"/>
</dbReference>
<accession>A0A8J2J8Y6</accession>
<dbReference type="Pfam" id="PF00650">
    <property type="entry name" value="CRAL_TRIO"/>
    <property type="match status" value="2"/>
</dbReference>
<dbReference type="AlphaFoldDB" id="A0A8J2J8Y6"/>
<dbReference type="InterPro" id="IPR001251">
    <property type="entry name" value="CRAL-TRIO_dom"/>
</dbReference>
<dbReference type="GO" id="GO:0005737">
    <property type="term" value="C:cytoplasm"/>
    <property type="evidence" value="ECO:0007669"/>
    <property type="project" value="TreeGrafter"/>
</dbReference>
<evidence type="ECO:0000256" key="1">
    <source>
        <dbReference type="SAM" id="SignalP"/>
    </source>
</evidence>